<evidence type="ECO:0000313" key="4">
    <source>
        <dbReference type="EMBL" id="TCZ68584.1"/>
    </source>
</evidence>
<comment type="caution">
    <text evidence="4">The sequence shown here is derived from an EMBL/GenBank/DDBJ whole genome shotgun (WGS) entry which is preliminary data.</text>
</comment>
<keyword evidence="5" id="KW-1185">Reference proteome</keyword>
<evidence type="ECO:0000256" key="1">
    <source>
        <dbReference type="PROSITE-ProRule" id="PRU00169"/>
    </source>
</evidence>
<reference evidence="4 5" key="1">
    <citation type="submission" date="2019-03" db="EMBL/GenBank/DDBJ databases">
        <authorList>
            <person name="Kim M.K.M."/>
        </authorList>
    </citation>
    <scope>NUCLEOTIDE SEQUENCE [LARGE SCALE GENOMIC DNA]</scope>
    <source>
        <strain evidence="4 5">17J68-15</strain>
    </source>
</reference>
<dbReference type="InterPro" id="IPR007492">
    <property type="entry name" value="LytTR_DNA-bd_dom"/>
</dbReference>
<organism evidence="4 5">
    <name type="scientific">Flaviaesturariibacter aridisoli</name>
    <dbReference type="NCBI Taxonomy" id="2545761"/>
    <lineage>
        <taxon>Bacteria</taxon>
        <taxon>Pseudomonadati</taxon>
        <taxon>Bacteroidota</taxon>
        <taxon>Chitinophagia</taxon>
        <taxon>Chitinophagales</taxon>
        <taxon>Chitinophagaceae</taxon>
        <taxon>Flaviaestuariibacter</taxon>
    </lineage>
</organism>
<dbReference type="Gene3D" id="2.40.50.1020">
    <property type="entry name" value="LytTr DNA-binding domain"/>
    <property type="match status" value="1"/>
</dbReference>
<dbReference type="OrthoDB" id="9787344at2"/>
<evidence type="ECO:0000259" key="3">
    <source>
        <dbReference type="PROSITE" id="PS50930"/>
    </source>
</evidence>
<evidence type="ECO:0000313" key="5">
    <source>
        <dbReference type="Proteomes" id="UP000295164"/>
    </source>
</evidence>
<dbReference type="InterPro" id="IPR046947">
    <property type="entry name" value="LytR-like"/>
</dbReference>
<dbReference type="GO" id="GO:0000156">
    <property type="term" value="F:phosphorelay response regulator activity"/>
    <property type="evidence" value="ECO:0007669"/>
    <property type="project" value="InterPro"/>
</dbReference>
<dbReference type="AlphaFoldDB" id="A0A4R4DWG6"/>
<gene>
    <name evidence="4" type="ORF">E0486_13760</name>
</gene>
<feature type="modified residue" description="4-aspartylphosphate" evidence="1">
    <location>
        <position position="57"/>
    </location>
</feature>
<dbReference type="EMBL" id="SKFH01000026">
    <property type="protein sequence ID" value="TCZ68584.1"/>
    <property type="molecule type" value="Genomic_DNA"/>
</dbReference>
<protein>
    <submittedName>
        <fullName evidence="4">Response regulator transcription factor</fullName>
    </submittedName>
</protein>
<dbReference type="PROSITE" id="PS50930">
    <property type="entry name" value="HTH_LYTTR"/>
    <property type="match status" value="1"/>
</dbReference>
<dbReference type="Gene3D" id="3.40.50.2300">
    <property type="match status" value="1"/>
</dbReference>
<dbReference type="Pfam" id="PF00072">
    <property type="entry name" value="Response_reg"/>
    <property type="match status" value="1"/>
</dbReference>
<feature type="domain" description="HTH LytTR-type" evidence="3">
    <location>
        <begin position="137"/>
        <end position="235"/>
    </location>
</feature>
<name>A0A4R4DWG6_9BACT</name>
<sequence>MVTPLRCLIVDDEPLARGLLEAHLRLVPGLVLAGTCETAVEAFTFLQHAPVDLLFLDISMPGIDGVSFLRSLKHPPRTIFTTAYAEHAVEAFELNAADYLLKPVTFERFLKAVQKVLPADAVPLPTPAPPAPADEAFFLKVNKRLLRIPYDEILYLEGLGDYIKLYTAKEVHVSYLTLSKAEELLPPALFMRVHKSYLIHLRKLRFVEGTTVRIGEADVPVGATYREALLQKLGLRE</sequence>
<evidence type="ECO:0000259" key="2">
    <source>
        <dbReference type="PROSITE" id="PS50110"/>
    </source>
</evidence>
<dbReference type="Pfam" id="PF04397">
    <property type="entry name" value="LytTR"/>
    <property type="match status" value="1"/>
</dbReference>
<dbReference type="SMART" id="SM00850">
    <property type="entry name" value="LytTR"/>
    <property type="match status" value="1"/>
</dbReference>
<feature type="domain" description="Response regulatory" evidence="2">
    <location>
        <begin position="6"/>
        <end position="117"/>
    </location>
</feature>
<dbReference type="RefSeq" id="WP_131852759.1">
    <property type="nucleotide sequence ID" value="NZ_SKFH01000026.1"/>
</dbReference>
<dbReference type="InterPro" id="IPR001789">
    <property type="entry name" value="Sig_transdc_resp-reg_receiver"/>
</dbReference>
<proteinExistence type="predicted"/>
<accession>A0A4R4DWG6</accession>
<dbReference type="GO" id="GO:0003677">
    <property type="term" value="F:DNA binding"/>
    <property type="evidence" value="ECO:0007669"/>
    <property type="project" value="InterPro"/>
</dbReference>
<dbReference type="PANTHER" id="PTHR37299:SF1">
    <property type="entry name" value="STAGE 0 SPORULATION PROTEIN A HOMOLOG"/>
    <property type="match status" value="1"/>
</dbReference>
<dbReference type="InterPro" id="IPR011006">
    <property type="entry name" value="CheY-like_superfamily"/>
</dbReference>
<dbReference type="PROSITE" id="PS50110">
    <property type="entry name" value="RESPONSE_REGULATORY"/>
    <property type="match status" value="1"/>
</dbReference>
<dbReference type="PANTHER" id="PTHR37299">
    <property type="entry name" value="TRANSCRIPTIONAL REGULATOR-RELATED"/>
    <property type="match status" value="1"/>
</dbReference>
<keyword evidence="1" id="KW-0597">Phosphoprotein</keyword>
<dbReference type="SUPFAM" id="SSF52172">
    <property type="entry name" value="CheY-like"/>
    <property type="match status" value="1"/>
</dbReference>
<dbReference type="Proteomes" id="UP000295164">
    <property type="component" value="Unassembled WGS sequence"/>
</dbReference>
<dbReference type="SMART" id="SM00448">
    <property type="entry name" value="REC"/>
    <property type="match status" value="1"/>
</dbReference>